<evidence type="ECO:0000313" key="1">
    <source>
        <dbReference type="EMBL" id="TXE17902.1"/>
    </source>
</evidence>
<dbReference type="AlphaFoldDB" id="A0A5C7BAP3"/>
<gene>
    <name evidence="1" type="ORF">ES692_08375</name>
</gene>
<name>A0A5C7BAP3_9FLAO</name>
<keyword evidence="2" id="KW-1185">Reference proteome</keyword>
<protein>
    <submittedName>
        <fullName evidence="1">Uncharacterized protein</fullName>
    </submittedName>
</protein>
<proteinExistence type="predicted"/>
<comment type="caution">
    <text evidence="1">The sequence shown here is derived from an EMBL/GenBank/DDBJ whole genome shotgun (WGS) entry which is preliminary data.</text>
</comment>
<organism evidence="1 2">
    <name type="scientific">Psychroserpens burtonensis</name>
    <dbReference type="NCBI Taxonomy" id="49278"/>
    <lineage>
        <taxon>Bacteria</taxon>
        <taxon>Pseudomonadati</taxon>
        <taxon>Bacteroidota</taxon>
        <taxon>Flavobacteriia</taxon>
        <taxon>Flavobacteriales</taxon>
        <taxon>Flavobacteriaceae</taxon>
        <taxon>Psychroserpens</taxon>
    </lineage>
</organism>
<dbReference type="OrthoDB" id="1261237at2"/>
<reference evidence="1 2" key="1">
    <citation type="submission" date="2019-08" db="EMBL/GenBank/DDBJ databases">
        <title>Genome of Psychroserpens burtonensis ACAM 167.</title>
        <authorList>
            <person name="Bowman J.P."/>
        </authorList>
    </citation>
    <scope>NUCLEOTIDE SEQUENCE [LARGE SCALE GENOMIC DNA]</scope>
    <source>
        <strain evidence="1 2">ACAM 167</strain>
    </source>
</reference>
<evidence type="ECO:0000313" key="2">
    <source>
        <dbReference type="Proteomes" id="UP000321938"/>
    </source>
</evidence>
<dbReference type="STRING" id="1123037.GCA_000425305_00180"/>
<dbReference type="EMBL" id="VOSB01000010">
    <property type="protein sequence ID" value="TXE17902.1"/>
    <property type="molecule type" value="Genomic_DNA"/>
</dbReference>
<dbReference type="Proteomes" id="UP000321938">
    <property type="component" value="Unassembled WGS sequence"/>
</dbReference>
<accession>A0A5C7BAP3</accession>
<sequence length="97" mass="10559">MTNIVNKISPSLLDESPDASVMYAPCAKDSPNKVTMTFFDVILVKGFGLITFEFLPGSTTQMQASLENMKGAYGHLVGEPAHNFNFSIPISFVVTKL</sequence>